<organism evidence="1 2">
    <name type="scientific">Methylobacterium terricola</name>
    <dbReference type="NCBI Taxonomy" id="2583531"/>
    <lineage>
        <taxon>Bacteria</taxon>
        <taxon>Pseudomonadati</taxon>
        <taxon>Pseudomonadota</taxon>
        <taxon>Alphaproteobacteria</taxon>
        <taxon>Hyphomicrobiales</taxon>
        <taxon>Methylobacteriaceae</taxon>
        <taxon>Methylobacterium</taxon>
    </lineage>
</organism>
<keyword evidence="2" id="KW-1185">Reference proteome</keyword>
<sequence>MAKASALAVRADGYHVADLDLSLHDPVDEQFHHSAALREVGAGQTILEATAERLGRSRPVGQLRLSVDLAFQLLGLRRESLRVLLRHATAALVFRQRDDPL</sequence>
<reference evidence="1 2" key="1">
    <citation type="submission" date="2019-06" db="EMBL/GenBank/DDBJ databases">
        <title>Genome of Methylobacterium sp. 17Sr1-39.</title>
        <authorList>
            <person name="Seo T."/>
        </authorList>
    </citation>
    <scope>NUCLEOTIDE SEQUENCE [LARGE SCALE GENOMIC DNA]</scope>
    <source>
        <strain evidence="1 2">17Sr1-39</strain>
    </source>
</reference>
<dbReference type="AlphaFoldDB" id="A0A5C4L8W5"/>
<dbReference type="RefSeq" id="WP_139039656.1">
    <property type="nucleotide sequence ID" value="NZ_VDDA01000026.1"/>
</dbReference>
<comment type="caution">
    <text evidence="1">The sequence shown here is derived from an EMBL/GenBank/DDBJ whole genome shotgun (WGS) entry which is preliminary data.</text>
</comment>
<dbReference type="Proteomes" id="UP000305267">
    <property type="component" value="Unassembled WGS sequence"/>
</dbReference>
<dbReference type="EMBL" id="VDDA01000026">
    <property type="protein sequence ID" value="TNC08182.1"/>
    <property type="molecule type" value="Genomic_DNA"/>
</dbReference>
<accession>A0A5C4L8W5</accession>
<name>A0A5C4L8W5_9HYPH</name>
<protein>
    <submittedName>
        <fullName evidence="1">Uncharacterized protein</fullName>
    </submittedName>
</protein>
<evidence type="ECO:0000313" key="1">
    <source>
        <dbReference type="EMBL" id="TNC08182.1"/>
    </source>
</evidence>
<proteinExistence type="predicted"/>
<evidence type="ECO:0000313" key="2">
    <source>
        <dbReference type="Proteomes" id="UP000305267"/>
    </source>
</evidence>
<gene>
    <name evidence="1" type="ORF">FF100_30195</name>
</gene>